<dbReference type="Proteomes" id="UP000251692">
    <property type="component" value="Unassembled WGS sequence"/>
</dbReference>
<keyword evidence="1" id="KW-0472">Membrane</keyword>
<reference evidence="2 3" key="1">
    <citation type="submission" date="2018-06" db="EMBL/GenBank/DDBJ databases">
        <authorList>
            <person name="Liu Z.-W."/>
        </authorList>
    </citation>
    <scope>NUCLEOTIDE SEQUENCE [LARGE SCALE GENOMIC DNA]</scope>
    <source>
        <strain evidence="2 3">2b14</strain>
    </source>
</reference>
<keyword evidence="1" id="KW-1133">Transmembrane helix</keyword>
<evidence type="ECO:0000313" key="2">
    <source>
        <dbReference type="EMBL" id="RAU82859.1"/>
    </source>
</evidence>
<feature type="transmembrane region" description="Helical" evidence="1">
    <location>
        <begin position="115"/>
        <end position="141"/>
    </location>
</feature>
<protein>
    <submittedName>
        <fullName evidence="2">Uncharacterized protein</fullName>
    </submittedName>
</protein>
<comment type="caution">
    <text evidence="2">The sequence shown here is derived from an EMBL/GenBank/DDBJ whole genome shotgun (WGS) entry which is preliminary data.</text>
</comment>
<feature type="transmembrane region" description="Helical" evidence="1">
    <location>
        <begin position="161"/>
        <end position="179"/>
    </location>
</feature>
<dbReference type="RefSeq" id="WP_112305008.1">
    <property type="nucleotide sequence ID" value="NZ_QMDV01000002.1"/>
</dbReference>
<evidence type="ECO:0000256" key="1">
    <source>
        <dbReference type="SAM" id="Phobius"/>
    </source>
</evidence>
<organism evidence="2 3">
    <name type="scientific">Pontibacter arcticus</name>
    <dbReference type="NCBI Taxonomy" id="2080288"/>
    <lineage>
        <taxon>Bacteria</taxon>
        <taxon>Pseudomonadati</taxon>
        <taxon>Bacteroidota</taxon>
        <taxon>Cytophagia</taxon>
        <taxon>Cytophagales</taxon>
        <taxon>Hymenobacteraceae</taxon>
        <taxon>Pontibacter</taxon>
    </lineage>
</organism>
<feature type="transmembrane region" description="Helical" evidence="1">
    <location>
        <begin position="85"/>
        <end position="103"/>
    </location>
</feature>
<dbReference type="OrthoDB" id="5198105at2"/>
<sequence length="192" mass="21782">MKRLTKLIEQNISGKKVLGLFVLTNIIYVFMLAYTIPATMRYSYGMKLLDMMPAGYDFNYVNALFGSLGKEGRETYLTTQLPVDMLYPFLFGLSYCLVMGYFLSKFGKLNGSFVYLCILPIISGIADYLENLGIILMLYLYPHLDKVYVTITSGFSIIKSSSTTIFFIALLIVLLFGVLTKMKKKKIHTTII</sequence>
<keyword evidence="1" id="KW-0812">Transmembrane</keyword>
<name>A0A364REY8_9BACT</name>
<dbReference type="AlphaFoldDB" id="A0A364REY8"/>
<reference evidence="2 3" key="2">
    <citation type="submission" date="2018-07" db="EMBL/GenBank/DDBJ databases">
        <title>Pontibacter sp. 2b14 genomic sequence and assembly.</title>
        <authorList>
            <person name="Du Z.-J."/>
        </authorList>
    </citation>
    <scope>NUCLEOTIDE SEQUENCE [LARGE SCALE GENOMIC DNA]</scope>
    <source>
        <strain evidence="2 3">2b14</strain>
    </source>
</reference>
<dbReference type="EMBL" id="QMDV01000002">
    <property type="protein sequence ID" value="RAU82859.1"/>
    <property type="molecule type" value="Genomic_DNA"/>
</dbReference>
<accession>A0A364REY8</accession>
<keyword evidence="3" id="KW-1185">Reference proteome</keyword>
<gene>
    <name evidence="2" type="ORF">DP923_06290</name>
</gene>
<proteinExistence type="predicted"/>
<feature type="transmembrane region" description="Helical" evidence="1">
    <location>
        <begin position="20"/>
        <end position="44"/>
    </location>
</feature>
<evidence type="ECO:0000313" key="3">
    <source>
        <dbReference type="Proteomes" id="UP000251692"/>
    </source>
</evidence>